<dbReference type="EC" id="2.4.99.18" evidence="7"/>
<feature type="domain" description="STT3/PglB/AglB core" evidence="22">
    <location>
        <begin position="553"/>
        <end position="612"/>
    </location>
</feature>
<comment type="similarity">
    <text evidence="5">Belongs to the STT3 family.</text>
</comment>
<evidence type="ECO:0000256" key="14">
    <source>
        <dbReference type="ARBA" id="ARBA00022989"/>
    </source>
</evidence>
<evidence type="ECO:0000313" key="23">
    <source>
        <dbReference type="EMBL" id="CAI0628681.1"/>
    </source>
</evidence>
<keyword evidence="11" id="KW-0479">Metal-binding</keyword>
<keyword evidence="10 20" id="KW-0812">Transmembrane</keyword>
<keyword evidence="8" id="KW-0328">Glycosyltransferase</keyword>
<dbReference type="EMBL" id="CAMGYJ010000011">
    <property type="protein sequence ID" value="CAI0628681.1"/>
    <property type="molecule type" value="Genomic_DNA"/>
</dbReference>
<feature type="transmembrane region" description="Helical" evidence="20">
    <location>
        <begin position="375"/>
        <end position="408"/>
    </location>
</feature>
<protein>
    <recommendedName>
        <fullName evidence="7">dolichyl-diphosphooligosaccharide--protein glycotransferase</fullName>
        <ecNumber evidence="7">2.4.99.18</ecNumber>
    </recommendedName>
</protein>
<dbReference type="GO" id="GO:0046872">
    <property type="term" value="F:metal ion binding"/>
    <property type="evidence" value="ECO:0007669"/>
    <property type="project" value="UniProtKB-KW"/>
</dbReference>
<feature type="transmembrane region" description="Helical" evidence="20">
    <location>
        <begin position="350"/>
        <end position="369"/>
    </location>
</feature>
<comment type="catalytic activity">
    <reaction evidence="18">
        <text>a di-trans,poly-cis-dolichyl diphosphooligosaccharide + L-asparaginyl-[protein] = N(4)-(oligosaccharide-(1-&gt;4)-N-acetyl-beta-D-glucosaminyl-(1-&gt;4)-N-acetyl-beta-D-glucosaminyl)-L-asparaginyl-[protein] + a di-trans,poly-cis-dolichyl diphosphate + H(+)</text>
        <dbReference type="Rhea" id="RHEA:22980"/>
        <dbReference type="Rhea" id="RHEA-COMP:12804"/>
        <dbReference type="Rhea" id="RHEA-COMP:12805"/>
        <dbReference type="Rhea" id="RHEA-COMP:19506"/>
        <dbReference type="Rhea" id="RHEA-COMP:19509"/>
        <dbReference type="ChEBI" id="CHEBI:15378"/>
        <dbReference type="ChEBI" id="CHEBI:50347"/>
        <dbReference type="ChEBI" id="CHEBI:57497"/>
        <dbReference type="ChEBI" id="CHEBI:57570"/>
        <dbReference type="ChEBI" id="CHEBI:132529"/>
        <dbReference type="EC" id="2.4.99.18"/>
    </reaction>
</comment>
<comment type="subcellular location">
    <subcellularLocation>
        <location evidence="3">Endoplasmic reticulum membrane</location>
        <topology evidence="3">Multi-pass membrane protein</topology>
    </subcellularLocation>
</comment>
<evidence type="ECO:0000256" key="17">
    <source>
        <dbReference type="ARBA" id="ARBA00023211"/>
    </source>
</evidence>
<evidence type="ECO:0000256" key="16">
    <source>
        <dbReference type="ARBA" id="ARBA00023180"/>
    </source>
</evidence>
<comment type="cofactor">
    <cofactor evidence="1">
        <name>Mn(2+)</name>
        <dbReference type="ChEBI" id="CHEBI:29035"/>
    </cofactor>
</comment>
<dbReference type="GO" id="GO:0005789">
    <property type="term" value="C:endoplasmic reticulum membrane"/>
    <property type="evidence" value="ECO:0007669"/>
    <property type="project" value="UniProtKB-SubCell"/>
</dbReference>
<feature type="transmembrane region" description="Helical" evidence="20">
    <location>
        <begin position="249"/>
        <end position="269"/>
    </location>
</feature>
<feature type="domain" description="Oligosaccharyl transferase STT3 N-terminal" evidence="21">
    <location>
        <begin position="29"/>
        <end position="264"/>
    </location>
</feature>
<evidence type="ECO:0000256" key="8">
    <source>
        <dbReference type="ARBA" id="ARBA00022676"/>
    </source>
</evidence>
<evidence type="ECO:0000256" key="10">
    <source>
        <dbReference type="ARBA" id="ARBA00022692"/>
    </source>
</evidence>
<name>A0AAV0S9M8_9ROSI</name>
<evidence type="ECO:0000256" key="1">
    <source>
        <dbReference type="ARBA" id="ARBA00001936"/>
    </source>
</evidence>
<dbReference type="Pfam" id="PF21436">
    <property type="entry name" value="STT3-PglB_core"/>
    <property type="match status" value="1"/>
</dbReference>
<gene>
    <name evidence="23" type="ORF">LITE_LOCUS51729</name>
</gene>
<proteinExistence type="inferred from homology"/>
<evidence type="ECO:0000256" key="9">
    <source>
        <dbReference type="ARBA" id="ARBA00022679"/>
    </source>
</evidence>
<comment type="pathway">
    <text evidence="4">Protein modification; protein glycosylation.</text>
</comment>
<evidence type="ECO:0000256" key="12">
    <source>
        <dbReference type="ARBA" id="ARBA00022824"/>
    </source>
</evidence>
<feature type="transmembrane region" description="Helical" evidence="20">
    <location>
        <begin position="127"/>
        <end position="146"/>
    </location>
</feature>
<dbReference type="InterPro" id="IPR048307">
    <property type="entry name" value="STT3_N"/>
</dbReference>
<keyword evidence="24" id="KW-1185">Reference proteome</keyword>
<evidence type="ECO:0000256" key="20">
    <source>
        <dbReference type="SAM" id="Phobius"/>
    </source>
</evidence>
<evidence type="ECO:0000256" key="3">
    <source>
        <dbReference type="ARBA" id="ARBA00004477"/>
    </source>
</evidence>
<evidence type="ECO:0000256" key="6">
    <source>
        <dbReference type="ARBA" id="ARBA00011157"/>
    </source>
</evidence>
<keyword evidence="17" id="KW-0464">Manganese</keyword>
<evidence type="ECO:0000256" key="2">
    <source>
        <dbReference type="ARBA" id="ARBA00001946"/>
    </source>
</evidence>
<accession>A0AAV0S9M8</accession>
<evidence type="ECO:0000256" key="4">
    <source>
        <dbReference type="ARBA" id="ARBA00004922"/>
    </source>
</evidence>
<feature type="region of interest" description="Disordered" evidence="19">
    <location>
        <begin position="437"/>
        <end position="476"/>
    </location>
</feature>
<evidence type="ECO:0000256" key="11">
    <source>
        <dbReference type="ARBA" id="ARBA00022723"/>
    </source>
</evidence>
<evidence type="ECO:0000256" key="13">
    <source>
        <dbReference type="ARBA" id="ARBA00022842"/>
    </source>
</evidence>
<reference evidence="23" key="1">
    <citation type="submission" date="2022-08" db="EMBL/GenBank/DDBJ databases">
        <authorList>
            <person name="Gutierrez-Valencia J."/>
        </authorList>
    </citation>
    <scope>NUCLEOTIDE SEQUENCE</scope>
</reference>
<comment type="caution">
    <text evidence="23">The sequence shown here is derived from an EMBL/GenBank/DDBJ whole genome shotgun (WGS) entry which is preliminary data.</text>
</comment>
<feature type="transmembrane region" description="Helical" evidence="20">
    <location>
        <begin position="213"/>
        <end position="237"/>
    </location>
</feature>
<keyword evidence="13" id="KW-0460">Magnesium</keyword>
<evidence type="ECO:0000256" key="15">
    <source>
        <dbReference type="ARBA" id="ARBA00023136"/>
    </source>
</evidence>
<dbReference type="PANTHER" id="PTHR13872:SF48">
    <property type="entry name" value="DOLICHYL-DIPHOSPHOOLIGOSACCHARIDE--PROTEIN GLYCOSYLTRANSFERASE SUBUNIT STT3A"/>
    <property type="match status" value="1"/>
</dbReference>
<feature type="transmembrane region" description="Helical" evidence="20">
    <location>
        <begin position="182"/>
        <end position="207"/>
    </location>
</feature>
<dbReference type="Gene3D" id="3.40.50.12610">
    <property type="match status" value="1"/>
</dbReference>
<dbReference type="InterPro" id="IPR048999">
    <property type="entry name" value="STT3-PglB_core"/>
</dbReference>
<evidence type="ECO:0000259" key="22">
    <source>
        <dbReference type="Pfam" id="PF21436"/>
    </source>
</evidence>
<dbReference type="AlphaFoldDB" id="A0AAV0S9M8"/>
<sequence>MASPESAVNGPTMTAGAASKSLRNAFGGVIAFIILVLIGVLAFSIRLFSVIKYESVIHEFDPYFNYRVTQFLSKNGIYDFWNWFDDRTWYPLGRVIGGTVYPGLTLTAGTIWKVVNSLNIPLSVETVCVFTAPIFSAFASWAAYLLTKEVKGPGAGLTAAALLAMVPSYISRSVAGSYDNEAVAIFALVFTFYLYIKTLNTGSLFYATLNALAYFYMVCSWGGYTFIINLIPMHVLLCIVTGRYSSRLYIAYAPLVFIIIHVVALAYYIKGILSPKMFKVAVTLVVSVGLAVCCAVIAILIAVVASSPTKGWSGRSLTLLDPTYASKYIPIIASVSEHQPPTWPSYFMDINVLAFLVPAGIIACFMPLTDSSSFVILYIVTSVYFSGVMVRLMLVLAPAACILSGIALSEAFNVLTRSIKFQLPGIAGNPSIAEENGSSTVVAPNDIPKTEEAAKEKPAKKNRKKEKENVEKKPTPSKTEKRLLVLPLEASVIAVLLLVLLGAFYVVHCVWAAAEAYSAPSIVLTSHSNDGGLHVFDDFREAYSWLSHNTDVDDKVASWWDYGYQTTAMANRTVLVDNNTWNNTHIATVGTAMSSPEKQAWEIFHSLDVKYVLVVFGGVVGYPSDDINKFLWMVRIGGGVFPHIKEPDYLRDGQYRIDAQATPTMLNCLMYKLSYFRFVETDGKGFDRVRRTEIGKKHFKLTHFEEVFTTHHWMVRIYKLKPQRNRIRGKTKKSKSSRSVSSKRDVRGKRNPWH</sequence>
<dbReference type="Pfam" id="PF02516">
    <property type="entry name" value="STT3"/>
    <property type="match status" value="2"/>
</dbReference>
<keyword evidence="9" id="KW-0808">Transferase</keyword>
<feature type="transmembrane region" description="Helical" evidence="20">
    <location>
        <begin position="281"/>
        <end position="305"/>
    </location>
</feature>
<dbReference type="FunFam" id="3.40.50.12610:FF:000002">
    <property type="entry name" value="dolichyl-diphosphooligosaccharide--protein glycosyltransferase subunit STT3A"/>
    <property type="match status" value="1"/>
</dbReference>
<comment type="cofactor">
    <cofactor evidence="2">
        <name>Mg(2+)</name>
        <dbReference type="ChEBI" id="CHEBI:18420"/>
    </cofactor>
</comment>
<evidence type="ECO:0000256" key="19">
    <source>
        <dbReference type="SAM" id="MobiDB-lite"/>
    </source>
</evidence>
<evidence type="ECO:0000313" key="24">
    <source>
        <dbReference type="Proteomes" id="UP001154282"/>
    </source>
</evidence>
<evidence type="ECO:0000256" key="18">
    <source>
        <dbReference type="ARBA" id="ARBA00048829"/>
    </source>
</evidence>
<feature type="region of interest" description="Disordered" evidence="19">
    <location>
        <begin position="725"/>
        <end position="754"/>
    </location>
</feature>
<comment type="subunit">
    <text evidence="6">Component of the oligosaccharyltransferase (OST) complex.</text>
</comment>
<feature type="transmembrane region" description="Helical" evidence="20">
    <location>
        <begin position="25"/>
        <end position="48"/>
    </location>
</feature>
<feature type="compositionally biased region" description="Basic and acidic residues" evidence="19">
    <location>
        <begin position="448"/>
        <end position="476"/>
    </location>
</feature>
<evidence type="ECO:0000256" key="5">
    <source>
        <dbReference type="ARBA" id="ARBA00010810"/>
    </source>
</evidence>
<feature type="domain" description="Oligosaccharyl transferase STT3 N-terminal" evidence="21">
    <location>
        <begin position="272"/>
        <end position="403"/>
    </location>
</feature>
<feature type="transmembrane region" description="Helical" evidence="20">
    <location>
        <begin position="483"/>
        <end position="507"/>
    </location>
</feature>
<evidence type="ECO:0000256" key="7">
    <source>
        <dbReference type="ARBA" id="ARBA00012605"/>
    </source>
</evidence>
<keyword evidence="14 20" id="KW-1133">Transmembrane helix</keyword>
<dbReference type="GO" id="GO:0004579">
    <property type="term" value="F:dolichyl-diphosphooligosaccharide-protein glycotransferase activity"/>
    <property type="evidence" value="ECO:0007669"/>
    <property type="project" value="UniProtKB-EC"/>
</dbReference>
<organism evidence="23 24">
    <name type="scientific">Linum tenue</name>
    <dbReference type="NCBI Taxonomy" id="586396"/>
    <lineage>
        <taxon>Eukaryota</taxon>
        <taxon>Viridiplantae</taxon>
        <taxon>Streptophyta</taxon>
        <taxon>Embryophyta</taxon>
        <taxon>Tracheophyta</taxon>
        <taxon>Spermatophyta</taxon>
        <taxon>Magnoliopsida</taxon>
        <taxon>eudicotyledons</taxon>
        <taxon>Gunneridae</taxon>
        <taxon>Pentapetalae</taxon>
        <taxon>rosids</taxon>
        <taxon>fabids</taxon>
        <taxon>Malpighiales</taxon>
        <taxon>Linaceae</taxon>
        <taxon>Linum</taxon>
    </lineage>
</organism>
<dbReference type="PANTHER" id="PTHR13872">
    <property type="entry name" value="DOLICHYL-DIPHOSPHOOLIGOSACCHARIDE--PROTEIN GLYCOSYLTRANSFERASE SUBUNIT"/>
    <property type="match status" value="1"/>
</dbReference>
<evidence type="ECO:0000259" key="21">
    <source>
        <dbReference type="Pfam" id="PF02516"/>
    </source>
</evidence>
<keyword evidence="12" id="KW-0256">Endoplasmic reticulum</keyword>
<keyword evidence="16" id="KW-0325">Glycoprotein</keyword>
<dbReference type="Proteomes" id="UP001154282">
    <property type="component" value="Unassembled WGS sequence"/>
</dbReference>
<keyword evidence="15 20" id="KW-0472">Membrane</keyword>
<dbReference type="InterPro" id="IPR003674">
    <property type="entry name" value="Oligo_trans_STT3"/>
</dbReference>
<feature type="compositionally biased region" description="Basic residues" evidence="19">
    <location>
        <begin position="725"/>
        <end position="736"/>
    </location>
</feature>
<feature type="transmembrane region" description="Helical" evidence="20">
    <location>
        <begin position="152"/>
        <end position="170"/>
    </location>
</feature>